<dbReference type="PANTHER" id="PTHR36478:SF13">
    <property type="entry name" value="LISH DOMAIN-CONTAINING PROTEIN"/>
    <property type="match status" value="1"/>
</dbReference>
<dbReference type="Proteomes" id="UP001231189">
    <property type="component" value="Unassembled WGS sequence"/>
</dbReference>
<accession>A0AAD8QXV2</accession>
<dbReference type="PANTHER" id="PTHR36478">
    <property type="entry name" value="OS04G0614237 PROTEIN-RELATED"/>
    <property type="match status" value="1"/>
</dbReference>
<dbReference type="InterPro" id="IPR006594">
    <property type="entry name" value="LisH"/>
</dbReference>
<gene>
    <name evidence="2" type="ORF">QYE76_034504</name>
</gene>
<sequence length="201" mass="23175">MDRQSEHLLLRRVYAFLKSRKLHRAAHALEKEARLRFDWPRVGSMIDEGRWRAADEYMSAFLEDRTTPEAAATLFIVRFQRFVRALKRGDEAWARRYLARGILPVLRAHPDRDAVAATCLAVLRDRAALDVHRDDAQSRRACNLAFLESIFQNDGFVILTDDDADLKRLQRATSIGLRRYAPPRPRHSRPRSSASALPLKS</sequence>
<dbReference type="AlphaFoldDB" id="A0AAD8QXV2"/>
<evidence type="ECO:0000256" key="1">
    <source>
        <dbReference type="SAM" id="MobiDB-lite"/>
    </source>
</evidence>
<evidence type="ECO:0000313" key="2">
    <source>
        <dbReference type="EMBL" id="KAK1610831.1"/>
    </source>
</evidence>
<dbReference type="PROSITE" id="PS50896">
    <property type="entry name" value="LISH"/>
    <property type="match status" value="1"/>
</dbReference>
<proteinExistence type="predicted"/>
<comment type="caution">
    <text evidence="2">The sequence shown here is derived from an EMBL/GenBank/DDBJ whole genome shotgun (WGS) entry which is preliminary data.</text>
</comment>
<dbReference type="EMBL" id="JAUUTY010000007">
    <property type="protein sequence ID" value="KAK1610831.1"/>
    <property type="molecule type" value="Genomic_DNA"/>
</dbReference>
<keyword evidence="3" id="KW-1185">Reference proteome</keyword>
<protein>
    <submittedName>
        <fullName evidence="2">Uncharacterized protein</fullName>
    </submittedName>
</protein>
<evidence type="ECO:0000313" key="3">
    <source>
        <dbReference type="Proteomes" id="UP001231189"/>
    </source>
</evidence>
<reference evidence="2" key="1">
    <citation type="submission" date="2023-07" db="EMBL/GenBank/DDBJ databases">
        <title>A chromosome-level genome assembly of Lolium multiflorum.</title>
        <authorList>
            <person name="Chen Y."/>
            <person name="Copetti D."/>
            <person name="Kolliker R."/>
            <person name="Studer B."/>
        </authorList>
    </citation>
    <scope>NUCLEOTIDE SEQUENCE</scope>
    <source>
        <strain evidence="2">02402/16</strain>
        <tissue evidence="2">Leaf</tissue>
    </source>
</reference>
<feature type="region of interest" description="Disordered" evidence="1">
    <location>
        <begin position="180"/>
        <end position="201"/>
    </location>
</feature>
<organism evidence="2 3">
    <name type="scientific">Lolium multiflorum</name>
    <name type="common">Italian ryegrass</name>
    <name type="synonym">Lolium perenne subsp. multiflorum</name>
    <dbReference type="NCBI Taxonomy" id="4521"/>
    <lineage>
        <taxon>Eukaryota</taxon>
        <taxon>Viridiplantae</taxon>
        <taxon>Streptophyta</taxon>
        <taxon>Embryophyta</taxon>
        <taxon>Tracheophyta</taxon>
        <taxon>Spermatophyta</taxon>
        <taxon>Magnoliopsida</taxon>
        <taxon>Liliopsida</taxon>
        <taxon>Poales</taxon>
        <taxon>Poaceae</taxon>
        <taxon>BOP clade</taxon>
        <taxon>Pooideae</taxon>
        <taxon>Poodae</taxon>
        <taxon>Poeae</taxon>
        <taxon>Poeae Chloroplast Group 2 (Poeae type)</taxon>
        <taxon>Loliodinae</taxon>
        <taxon>Loliinae</taxon>
        <taxon>Lolium</taxon>
    </lineage>
</organism>
<feature type="compositionally biased region" description="Low complexity" evidence="1">
    <location>
        <begin position="191"/>
        <end position="201"/>
    </location>
</feature>
<name>A0AAD8QXV2_LOLMU</name>